<organism evidence="1 2">
    <name type="scientific">Ectopseudomonas oleovorans</name>
    <name type="common">Pseudomonas oleovorans</name>
    <dbReference type="NCBI Taxonomy" id="301"/>
    <lineage>
        <taxon>Bacteria</taxon>
        <taxon>Pseudomonadati</taxon>
        <taxon>Pseudomonadota</taxon>
        <taxon>Gammaproteobacteria</taxon>
        <taxon>Pseudomonadales</taxon>
        <taxon>Pseudomonadaceae</taxon>
        <taxon>Ectopseudomonas</taxon>
    </lineage>
</organism>
<dbReference type="AlphaFoldDB" id="A0A397NMM4"/>
<name>A0A397NMM4_ECTOL</name>
<accession>A0A397NMM4</accession>
<gene>
    <name evidence="1" type="ORF">DFO61_0973</name>
</gene>
<protein>
    <submittedName>
        <fullName evidence="1">Uncharacterized protein</fullName>
    </submittedName>
</protein>
<evidence type="ECO:0000313" key="2">
    <source>
        <dbReference type="Proteomes" id="UP000265836"/>
    </source>
</evidence>
<proteinExistence type="predicted"/>
<sequence>MSNGVLLTALAHAIPGFSEKHITVPVVDERQGEYKQIYWLDALLGERYLCYIEWKEFDPWGVDKLNALVPVQQAGITLSTDSLYDEQGFPVQEISREEFLYDAGGFYLPVLQQQLKSAGLQLLEVGMRQRDGKVYLHENPRFICVTTEQPKVEQLNLQLQLRGLVLC</sequence>
<reference evidence="1 2" key="1">
    <citation type="submission" date="2018-08" db="EMBL/GenBank/DDBJ databases">
        <title>Genome sequencing of rice bacterial endophytes.</title>
        <authorList>
            <person name="Venturi V."/>
        </authorList>
    </citation>
    <scope>NUCLEOTIDE SEQUENCE [LARGE SCALE GENOMIC DNA]</scope>
    <source>
        <strain evidence="1 2">E1205</strain>
    </source>
</reference>
<evidence type="ECO:0000313" key="1">
    <source>
        <dbReference type="EMBL" id="RIA36497.1"/>
    </source>
</evidence>
<dbReference type="EMBL" id="QXDA01000001">
    <property type="protein sequence ID" value="RIA36497.1"/>
    <property type="molecule type" value="Genomic_DNA"/>
</dbReference>
<dbReference type="RefSeq" id="WP_249929055.1">
    <property type="nucleotide sequence ID" value="NZ_QXDA01000001.1"/>
</dbReference>
<comment type="caution">
    <text evidence="1">The sequence shown here is derived from an EMBL/GenBank/DDBJ whole genome shotgun (WGS) entry which is preliminary data.</text>
</comment>
<dbReference type="Proteomes" id="UP000265836">
    <property type="component" value="Unassembled WGS sequence"/>
</dbReference>